<dbReference type="Proteomes" id="UP000321181">
    <property type="component" value="Unassembled WGS sequence"/>
</dbReference>
<dbReference type="GO" id="GO:0046872">
    <property type="term" value="F:metal ion binding"/>
    <property type="evidence" value="ECO:0007669"/>
    <property type="project" value="InterPro"/>
</dbReference>
<organism evidence="4 5">
    <name type="scientific">Cellulomonas aerilata</name>
    <dbReference type="NCBI Taxonomy" id="515326"/>
    <lineage>
        <taxon>Bacteria</taxon>
        <taxon>Bacillati</taxon>
        <taxon>Actinomycetota</taxon>
        <taxon>Actinomycetes</taxon>
        <taxon>Micrococcales</taxon>
        <taxon>Cellulomonadaceae</taxon>
        <taxon>Cellulomonas</taxon>
    </lineage>
</organism>
<evidence type="ECO:0000256" key="1">
    <source>
        <dbReference type="PROSITE-ProRule" id="PRU00409"/>
    </source>
</evidence>
<feature type="domain" description="ATP-grasp" evidence="3">
    <location>
        <begin position="142"/>
        <end position="345"/>
    </location>
</feature>
<reference evidence="4 5" key="1">
    <citation type="submission" date="2019-07" db="EMBL/GenBank/DDBJ databases">
        <title>Whole genome shotgun sequence of Cellulomonas aerilata NBRC 106308.</title>
        <authorList>
            <person name="Hosoyama A."/>
            <person name="Uohara A."/>
            <person name="Ohji S."/>
            <person name="Ichikawa N."/>
        </authorList>
    </citation>
    <scope>NUCLEOTIDE SEQUENCE [LARGE SCALE GENOMIC DNA]</scope>
    <source>
        <strain evidence="4 5">NBRC 106308</strain>
    </source>
</reference>
<dbReference type="GO" id="GO:0016874">
    <property type="term" value="F:ligase activity"/>
    <property type="evidence" value="ECO:0007669"/>
    <property type="project" value="UniProtKB-KW"/>
</dbReference>
<dbReference type="PROSITE" id="PS50975">
    <property type="entry name" value="ATP_GRASP"/>
    <property type="match status" value="1"/>
</dbReference>
<evidence type="ECO:0000256" key="2">
    <source>
        <dbReference type="SAM" id="MobiDB-lite"/>
    </source>
</evidence>
<evidence type="ECO:0000313" key="4">
    <source>
        <dbReference type="EMBL" id="GEO33639.1"/>
    </source>
</evidence>
<gene>
    <name evidence="4" type="ORF">CAE01nite_13640</name>
</gene>
<keyword evidence="5" id="KW-1185">Reference proteome</keyword>
<dbReference type="GO" id="GO:0005524">
    <property type="term" value="F:ATP binding"/>
    <property type="evidence" value="ECO:0007669"/>
    <property type="project" value="UniProtKB-UniRule"/>
</dbReference>
<keyword evidence="1" id="KW-0547">Nucleotide-binding</keyword>
<sequence>MSSAAPGPASAGAGSGPGAPPDLPLQPVMLGADIGVYALARAFHEAYGVRSIVVSGAALGPVARSRIIENVLLGPGASPQEMVDRLVTLAGEHPGRRLVLMANSDWLVRVVVRHREQLEPHYVVPFLSQDLLDRISDKAVFAEMCAEMDISVPRTIVQDFARAADAGWAPVPVDLPYPLIAKAASSADYQDVHFEGKKKVFEIGTPAELDALWTSLRGAGFRGRFVAQELVPGDDTQMRSITAYVDSAGTITLLCSAHVLLEEHTPSGLGNPAAMVTGRFDEMLEQARRFLTRTGYVGFANFDVKVDPRDGAFRFFEVNPRIGRNNYYVTAAGANPVRFLVEDRVHGRAVEPVVVDREVLYSILPHRLLLRYVREPALRAKVQGLIRSGAVAHPLRYPADGSVQRRAYVAAALLNQVRKFRTYYPEPTATGF</sequence>
<dbReference type="EMBL" id="BJYY01000011">
    <property type="protein sequence ID" value="GEO33639.1"/>
    <property type="molecule type" value="Genomic_DNA"/>
</dbReference>
<proteinExistence type="predicted"/>
<dbReference type="AlphaFoldDB" id="A0A512DAY5"/>
<name>A0A512DAY5_9CELL</name>
<feature type="compositionally biased region" description="Low complexity" evidence="2">
    <location>
        <begin position="1"/>
        <end position="12"/>
    </location>
</feature>
<dbReference type="Gene3D" id="3.30.470.20">
    <property type="entry name" value="ATP-grasp fold, B domain"/>
    <property type="match status" value="1"/>
</dbReference>
<evidence type="ECO:0000313" key="5">
    <source>
        <dbReference type="Proteomes" id="UP000321181"/>
    </source>
</evidence>
<comment type="caution">
    <text evidence="4">The sequence shown here is derived from an EMBL/GenBank/DDBJ whole genome shotgun (WGS) entry which is preliminary data.</text>
</comment>
<dbReference type="SUPFAM" id="SSF56059">
    <property type="entry name" value="Glutathione synthetase ATP-binding domain-like"/>
    <property type="match status" value="1"/>
</dbReference>
<accession>A0A512DAY5</accession>
<dbReference type="InterPro" id="IPR005479">
    <property type="entry name" value="CPAse_ATP-bd"/>
</dbReference>
<keyword evidence="4" id="KW-0436">Ligase</keyword>
<evidence type="ECO:0000259" key="3">
    <source>
        <dbReference type="PROSITE" id="PS50975"/>
    </source>
</evidence>
<dbReference type="Pfam" id="PF02786">
    <property type="entry name" value="CPSase_L_D2"/>
    <property type="match status" value="1"/>
</dbReference>
<dbReference type="RefSeq" id="WP_371862889.1">
    <property type="nucleotide sequence ID" value="NZ_BAAARM010000002.1"/>
</dbReference>
<keyword evidence="1" id="KW-0067">ATP-binding</keyword>
<feature type="region of interest" description="Disordered" evidence="2">
    <location>
        <begin position="1"/>
        <end position="20"/>
    </location>
</feature>
<dbReference type="InterPro" id="IPR011761">
    <property type="entry name" value="ATP-grasp"/>
</dbReference>
<protein>
    <submittedName>
        <fullName evidence="4">Carboxylate--amine ligase</fullName>
    </submittedName>
</protein>